<evidence type="ECO:0000313" key="1">
    <source>
        <dbReference type="EMBL" id="QYC10174.1"/>
    </source>
</evidence>
<dbReference type="EMBL" id="CP080034">
    <property type="protein sequence ID" value="QYC10174.1"/>
    <property type="molecule type" value="Genomic_DNA"/>
</dbReference>
<sequence>MVVPLALRKAVEILDNQDVIAREIPADRANQLRRLIKAEFMQNISTNVEFPSRVLDRVGSRR</sequence>
<dbReference type="GeneID" id="94376929"/>
<proteinExistence type="predicted"/>
<protein>
    <submittedName>
        <fullName evidence="1">Uncharacterized protein</fullName>
    </submittedName>
</protein>
<accession>A0ABX8TGT7</accession>
<dbReference type="RefSeq" id="WP_219353007.1">
    <property type="nucleotide sequence ID" value="NZ_CP080034.1"/>
</dbReference>
<gene>
    <name evidence="1" type="ORF">KWG56_16695</name>
</gene>
<organism evidence="1 2">
    <name type="scientific">Brevundimonas nasdae</name>
    <dbReference type="NCBI Taxonomy" id="172043"/>
    <lineage>
        <taxon>Bacteria</taxon>
        <taxon>Pseudomonadati</taxon>
        <taxon>Pseudomonadota</taxon>
        <taxon>Alphaproteobacteria</taxon>
        <taxon>Caulobacterales</taxon>
        <taxon>Caulobacteraceae</taxon>
        <taxon>Brevundimonas</taxon>
    </lineage>
</organism>
<dbReference type="Proteomes" id="UP000824334">
    <property type="component" value="Chromosome"/>
</dbReference>
<name>A0ABX8TGT7_9CAUL</name>
<reference evidence="1 2" key="1">
    <citation type="submission" date="2021-07" db="EMBL/GenBank/DDBJ databases">
        <title>Isolation and characterization of bacteria from a gold mining with a capacity of golden bioaccumulation.</title>
        <authorList>
            <person name="Yang X.J."/>
        </authorList>
    </citation>
    <scope>NUCLEOTIDE SEQUENCE [LARGE SCALE GENOMIC DNA]</scope>
    <source>
        <strain evidence="1 2">Au29</strain>
    </source>
</reference>
<keyword evidence="2" id="KW-1185">Reference proteome</keyword>
<evidence type="ECO:0000313" key="2">
    <source>
        <dbReference type="Proteomes" id="UP000824334"/>
    </source>
</evidence>